<dbReference type="InterPro" id="IPR015867">
    <property type="entry name" value="N-reg_PII/ATP_PRibTrfase_C"/>
</dbReference>
<proteinExistence type="predicted"/>
<keyword evidence="2" id="KW-1185">Reference proteome</keyword>
<dbReference type="SUPFAM" id="SSF102705">
    <property type="entry name" value="NIF3 (NGG1p interacting factor 3)-like"/>
    <property type="match status" value="1"/>
</dbReference>
<gene>
    <name evidence="1" type="ORF">ZBT109_2053</name>
</gene>
<dbReference type="InterPro" id="IPR036069">
    <property type="entry name" value="DUF34/NIF3_sf"/>
</dbReference>
<dbReference type="OrthoDB" id="9795763at2"/>
<sequence>MYQLIVYVPVDAAEQVKEAIFNAGAGTLGQYSHCCFEIRGTGQFMPTADAHPAVGECQQINQVEELRIELLCPDDRLKEAIASLKAAHPYEHPVYAVIALVDA</sequence>
<accession>A0A348HGP7</accession>
<evidence type="ECO:0000313" key="2">
    <source>
        <dbReference type="Proteomes" id="UP000267342"/>
    </source>
</evidence>
<dbReference type="AlphaFoldDB" id="A0A348HGP7"/>
<name>A0A348HGP7_9GAMM</name>
<protein>
    <submittedName>
        <fullName evidence="1">Uncharacterized protein conserved in bacteria</fullName>
    </submittedName>
</protein>
<evidence type="ECO:0000313" key="1">
    <source>
        <dbReference type="EMBL" id="BBG30799.1"/>
    </source>
</evidence>
<dbReference type="PANTHER" id="PTHR41774">
    <property type="match status" value="1"/>
</dbReference>
<dbReference type="STRING" id="1123510.GCA_000620025_01212"/>
<dbReference type="KEGG" id="zpl:ZBT109_2053"/>
<reference evidence="1 2" key="1">
    <citation type="submission" date="2018-09" db="EMBL/GenBank/DDBJ databases">
        <title>Zymobacter palmae IAM14233 (=T109) whole genome analysis.</title>
        <authorList>
            <person name="Yanase H."/>
        </authorList>
    </citation>
    <scope>NUCLEOTIDE SEQUENCE [LARGE SCALE GENOMIC DNA]</scope>
    <source>
        <strain evidence="1 2">IAM14233</strain>
    </source>
</reference>
<dbReference type="Gene3D" id="3.30.70.120">
    <property type="match status" value="1"/>
</dbReference>
<organism evidence="1 2">
    <name type="scientific">Zymobacter palmae</name>
    <dbReference type="NCBI Taxonomy" id="33074"/>
    <lineage>
        <taxon>Bacteria</taxon>
        <taxon>Pseudomonadati</taxon>
        <taxon>Pseudomonadota</taxon>
        <taxon>Gammaproteobacteria</taxon>
        <taxon>Oceanospirillales</taxon>
        <taxon>Halomonadaceae</taxon>
        <taxon>Zymobacter group</taxon>
        <taxon>Zymobacter</taxon>
    </lineage>
</organism>
<dbReference type="PANTHER" id="PTHR41774:SF1">
    <property type="entry name" value="NGG1P INTERACTING FACTOR NIF3"/>
    <property type="match status" value="1"/>
</dbReference>
<dbReference type="RefSeq" id="WP_027704743.1">
    <property type="nucleotide sequence ID" value="NZ_AP018933.1"/>
</dbReference>
<dbReference type="EMBL" id="AP018933">
    <property type="protein sequence ID" value="BBG30799.1"/>
    <property type="molecule type" value="Genomic_DNA"/>
</dbReference>
<dbReference type="FunFam" id="3.30.70.120:FF:000006">
    <property type="entry name" value="GTP cyclohydrolase 1 type 2 homolog"/>
    <property type="match status" value="1"/>
</dbReference>
<dbReference type="Proteomes" id="UP000267342">
    <property type="component" value="Chromosome"/>
</dbReference>